<name>A0A6N7W198_ACIFE</name>
<reference evidence="2 3" key="1">
    <citation type="submission" date="2019-08" db="EMBL/GenBank/DDBJ databases">
        <title>In-depth cultivation of the pig gut microbiome towards novel bacterial diversity and tailored functional studies.</title>
        <authorList>
            <person name="Wylensek D."/>
            <person name="Hitch T.C.A."/>
            <person name="Clavel T."/>
        </authorList>
    </citation>
    <scope>NUCLEOTIDE SEQUENCE [LARGE SCALE GENOMIC DNA]</scope>
    <source>
        <strain evidence="2 3">WCA-389-WT-5B</strain>
    </source>
</reference>
<organism evidence="2 3">
    <name type="scientific">Acidaminococcus fermentans</name>
    <dbReference type="NCBI Taxonomy" id="905"/>
    <lineage>
        <taxon>Bacteria</taxon>
        <taxon>Bacillati</taxon>
        <taxon>Bacillota</taxon>
        <taxon>Negativicutes</taxon>
        <taxon>Acidaminococcales</taxon>
        <taxon>Acidaminococcaceae</taxon>
        <taxon>Acidaminococcus</taxon>
    </lineage>
</organism>
<gene>
    <name evidence="2" type="ORF">FX155_06610</name>
</gene>
<dbReference type="GeneID" id="83054811"/>
<dbReference type="GO" id="GO:0003677">
    <property type="term" value="F:DNA binding"/>
    <property type="evidence" value="ECO:0007669"/>
    <property type="project" value="InterPro"/>
</dbReference>
<evidence type="ECO:0000313" key="2">
    <source>
        <dbReference type="EMBL" id="MSS82263.1"/>
    </source>
</evidence>
<dbReference type="SUPFAM" id="SSF47413">
    <property type="entry name" value="lambda repressor-like DNA-binding domains"/>
    <property type="match status" value="1"/>
</dbReference>
<feature type="domain" description="HTH cro/C1-type" evidence="1">
    <location>
        <begin position="48"/>
        <end position="69"/>
    </location>
</feature>
<dbReference type="InterPro" id="IPR001387">
    <property type="entry name" value="Cro/C1-type_HTH"/>
</dbReference>
<dbReference type="Proteomes" id="UP000441455">
    <property type="component" value="Unassembled WGS sequence"/>
</dbReference>
<comment type="caution">
    <text evidence="2">The sequence shown here is derived from an EMBL/GenBank/DDBJ whole genome shotgun (WGS) entry which is preliminary data.</text>
</comment>
<dbReference type="Gene3D" id="1.10.260.40">
    <property type="entry name" value="lambda repressor-like DNA-binding domains"/>
    <property type="match status" value="1"/>
</dbReference>
<dbReference type="PROSITE" id="PS50943">
    <property type="entry name" value="HTH_CROC1"/>
    <property type="match status" value="1"/>
</dbReference>
<dbReference type="InterPro" id="IPR010982">
    <property type="entry name" value="Lambda_DNA-bd_dom_sf"/>
</dbReference>
<evidence type="ECO:0000313" key="3">
    <source>
        <dbReference type="Proteomes" id="UP000441455"/>
    </source>
</evidence>
<proteinExistence type="predicted"/>
<dbReference type="CDD" id="cd00093">
    <property type="entry name" value="HTH_XRE"/>
    <property type="match status" value="1"/>
</dbReference>
<dbReference type="EMBL" id="VULN01000008">
    <property type="protein sequence ID" value="MSS82263.1"/>
    <property type="molecule type" value="Genomic_DNA"/>
</dbReference>
<dbReference type="OrthoDB" id="1859224at2"/>
<dbReference type="RefSeq" id="WP_095340932.1">
    <property type="nucleotide sequence ID" value="NZ_VULN01000008.1"/>
</dbReference>
<sequence>MTEQFNPKVLFDNVDFLIKSENRKIGEVESDAGVSAGYISRTSKDGGSRPGIDFIMNIAKVLHVSIDTLLKVDISSLTPTERYLISFLKKLEHDTVHDLLAWERVSAESLNNMETDQNGITNHPLFDFHRFYEEGESEYPEEVSRVVFVSNSFGVHTSIHGDCFELRLKNGAYLHLMNISKSVYRTNDSEVFAKEIWMSIPGQEPQYLCSDHGDSKLAEFINNLYAAVAENTKHPKVKQEFRYIIDSFMKGENEDDPPQQFDEEIPF</sequence>
<protein>
    <submittedName>
        <fullName evidence="2">Helix-turn-helix transcriptional regulator</fullName>
    </submittedName>
</protein>
<dbReference type="AlphaFoldDB" id="A0A6N7W198"/>
<evidence type="ECO:0000259" key="1">
    <source>
        <dbReference type="PROSITE" id="PS50943"/>
    </source>
</evidence>
<accession>A0A6N7W198</accession>